<gene>
    <name evidence="6" type="ORF">TTEB3V08_LOCUS1017</name>
</gene>
<dbReference type="PANTHER" id="PTHR21689">
    <property type="entry name" value="LIN-9"/>
    <property type="match status" value="1"/>
</dbReference>
<dbReference type="GO" id="GO:0003677">
    <property type="term" value="F:DNA binding"/>
    <property type="evidence" value="ECO:0007669"/>
    <property type="project" value="TreeGrafter"/>
</dbReference>
<dbReference type="GO" id="GO:0051726">
    <property type="term" value="P:regulation of cell cycle"/>
    <property type="evidence" value="ECO:0007669"/>
    <property type="project" value="TreeGrafter"/>
</dbReference>
<comment type="similarity">
    <text evidence="2">Belongs to the lin-9 family.</text>
</comment>
<dbReference type="AlphaFoldDB" id="A0A7R9I9I5"/>
<dbReference type="InterPro" id="IPR045831">
    <property type="entry name" value="LIN9_C"/>
</dbReference>
<dbReference type="GO" id="GO:0006357">
    <property type="term" value="P:regulation of transcription by RNA polymerase II"/>
    <property type="evidence" value="ECO:0007669"/>
    <property type="project" value="TreeGrafter"/>
</dbReference>
<evidence type="ECO:0000256" key="4">
    <source>
        <dbReference type="SAM" id="MobiDB-lite"/>
    </source>
</evidence>
<comment type="subcellular location">
    <subcellularLocation>
        <location evidence="1">Nucleus</location>
    </subcellularLocation>
</comment>
<evidence type="ECO:0000259" key="5">
    <source>
        <dbReference type="SMART" id="SM01135"/>
    </source>
</evidence>
<keyword evidence="3" id="KW-0539">Nucleus</keyword>
<dbReference type="GO" id="GO:0005654">
    <property type="term" value="C:nucleoplasm"/>
    <property type="evidence" value="ECO:0007669"/>
    <property type="project" value="TreeGrafter"/>
</dbReference>
<dbReference type="GO" id="GO:0006351">
    <property type="term" value="P:DNA-templated transcription"/>
    <property type="evidence" value="ECO:0007669"/>
    <property type="project" value="InterPro"/>
</dbReference>
<reference evidence="6" key="1">
    <citation type="submission" date="2020-11" db="EMBL/GenBank/DDBJ databases">
        <authorList>
            <person name="Tran Van P."/>
        </authorList>
    </citation>
    <scope>NUCLEOTIDE SEQUENCE</scope>
</reference>
<feature type="region of interest" description="Disordered" evidence="4">
    <location>
        <begin position="334"/>
        <end position="357"/>
    </location>
</feature>
<protein>
    <recommendedName>
        <fullName evidence="5">DIRP domain-containing protein</fullName>
    </recommendedName>
</protein>
<feature type="domain" description="DIRP" evidence="5">
    <location>
        <begin position="161"/>
        <end position="266"/>
    </location>
</feature>
<dbReference type="SMART" id="SM01135">
    <property type="entry name" value="DIRP"/>
    <property type="match status" value="1"/>
</dbReference>
<dbReference type="PANTHER" id="PTHR21689:SF2">
    <property type="entry name" value="PROTEIN LIN-9 HOMOLOG"/>
    <property type="match status" value="1"/>
</dbReference>
<evidence type="ECO:0000313" key="6">
    <source>
        <dbReference type="EMBL" id="CAD7452854.1"/>
    </source>
</evidence>
<dbReference type="GO" id="GO:0017053">
    <property type="term" value="C:transcription repressor complex"/>
    <property type="evidence" value="ECO:0007669"/>
    <property type="project" value="InterPro"/>
</dbReference>
<dbReference type="EMBL" id="OE000196">
    <property type="protein sequence ID" value="CAD7452854.1"/>
    <property type="molecule type" value="Genomic_DNA"/>
</dbReference>
<evidence type="ECO:0000256" key="3">
    <source>
        <dbReference type="ARBA" id="ARBA00023242"/>
    </source>
</evidence>
<dbReference type="InterPro" id="IPR033471">
    <property type="entry name" value="DIRP"/>
</dbReference>
<dbReference type="Pfam" id="PF19438">
    <property type="entry name" value="LIN9_C"/>
    <property type="match status" value="3"/>
</dbReference>
<name>A0A7R9I9I5_9NEOP</name>
<evidence type="ECO:0000256" key="2">
    <source>
        <dbReference type="ARBA" id="ARBA00006732"/>
    </source>
</evidence>
<proteinExistence type="inferred from homology"/>
<accession>A0A7R9I9I5</accession>
<dbReference type="InterPro" id="IPR010561">
    <property type="entry name" value="LIN-9/ALY1"/>
</dbReference>
<organism evidence="6">
    <name type="scientific">Timema tahoe</name>
    <dbReference type="NCBI Taxonomy" id="61484"/>
    <lineage>
        <taxon>Eukaryota</taxon>
        <taxon>Metazoa</taxon>
        <taxon>Ecdysozoa</taxon>
        <taxon>Arthropoda</taxon>
        <taxon>Hexapoda</taxon>
        <taxon>Insecta</taxon>
        <taxon>Pterygota</taxon>
        <taxon>Neoptera</taxon>
        <taxon>Polyneoptera</taxon>
        <taxon>Phasmatodea</taxon>
        <taxon>Timematodea</taxon>
        <taxon>Timematoidea</taxon>
        <taxon>Timematidae</taxon>
        <taxon>Timema</taxon>
    </lineage>
</organism>
<evidence type="ECO:0000256" key="1">
    <source>
        <dbReference type="ARBA" id="ARBA00004123"/>
    </source>
</evidence>
<dbReference type="Pfam" id="PF06584">
    <property type="entry name" value="DIRP"/>
    <property type="match status" value="1"/>
</dbReference>
<sequence>MDKNSHFMDREHIEEPILGPAALGLQRVGEEKPPRPLPTQPGLILNRRGMPARIRKRNRLFFDDDVVSTLLPRSSPKRPKNSTIKKAVATSHKNLVSHAKKHQTTQHHINHRESHAYENSHDQPDGSLLTSDKKVSQRLGMRLRNLLKLPKAHKWVCYEWFYSNIDKPLFEGDNDFMTCLKESFPQIKTRKLTRVEWCQIRRLMGKPRRCSQAFFEEERRELERKRTKIRLLQQRKTADISNCKDLPSEIPLQLVIGTRVTARLRRPQDGLFTGSIDAVDTSNSTYRVTFERPGLGTHSVPDYEVLSNETPETITISSFAQKFRPRTVVPFMSSPRSIADPSSPRSSSLSSFGSSSTKSKIIPADGMLGGFPVKFLDMVVSYFWRLLEDMLCSGGGLQYGETCFQEIIEFVESRVVRLSKILNSKKAKIKSLKEMNADAEKMMSFGSPVPDDFQRRYASIIIELERLNKDLAEYLSSVQSYCVEIAPEPSLVEMLTPTHLRDRTLEEASQLVKTHNELTECSSKRSLALITQLTSLMLQIKVRAKILSGCFSKLEKLKPASVAYLANALVVLSSTAEDVEIESLSDADRNAYEMKVLQNSIDEIRSTLKPSNQQSFQNCVEVHIQHIQLGLSQCGSMHPFMIQRV</sequence>